<dbReference type="EMBL" id="ATDT01000039">
    <property type="protein sequence ID" value="EPF12674.1"/>
    <property type="molecule type" value="Genomic_DNA"/>
</dbReference>
<dbReference type="STRING" id="566551.HMPREF0201_04784"/>
<evidence type="ECO:0000313" key="1">
    <source>
        <dbReference type="EMBL" id="EPF12674.1"/>
    </source>
</evidence>
<name>S3JHQ1_9ENTR</name>
<organism evidence="1 2">
    <name type="scientific">Cedecea davisae DSM 4568</name>
    <dbReference type="NCBI Taxonomy" id="566551"/>
    <lineage>
        <taxon>Bacteria</taxon>
        <taxon>Pseudomonadati</taxon>
        <taxon>Pseudomonadota</taxon>
        <taxon>Gammaproteobacteria</taxon>
        <taxon>Enterobacterales</taxon>
        <taxon>Enterobacteriaceae</taxon>
        <taxon>Cedecea</taxon>
    </lineage>
</organism>
<dbReference type="Proteomes" id="UP000014585">
    <property type="component" value="Unassembled WGS sequence"/>
</dbReference>
<protein>
    <submittedName>
        <fullName evidence="1">Uncharacterized protein</fullName>
    </submittedName>
</protein>
<sequence length="41" mass="4642">MNKNTITLSVKEQLSVPVNKTTLADVGESFWLHPELTDQTR</sequence>
<evidence type="ECO:0000313" key="2">
    <source>
        <dbReference type="Proteomes" id="UP000014585"/>
    </source>
</evidence>
<proteinExistence type="predicted"/>
<dbReference type="HOGENOM" id="CLU_3267537_0_0_6"/>
<comment type="caution">
    <text evidence="1">The sequence shown here is derived from an EMBL/GenBank/DDBJ whole genome shotgun (WGS) entry which is preliminary data.</text>
</comment>
<dbReference type="AlphaFoldDB" id="S3JHQ1"/>
<dbReference type="PATRIC" id="fig|566551.4.peg.4381"/>
<gene>
    <name evidence="1" type="ORF">HMPREF0201_04784</name>
</gene>
<accession>S3JHQ1</accession>
<reference evidence="1 2" key="1">
    <citation type="submission" date="2013-04" db="EMBL/GenBank/DDBJ databases">
        <authorList>
            <person name="Weinstock G."/>
            <person name="Sodergren E."/>
            <person name="Lobos E.A."/>
            <person name="Fulton L."/>
            <person name="Fulton R."/>
            <person name="Courtney L."/>
            <person name="Fronick C."/>
            <person name="O'Laughlin M."/>
            <person name="Godfrey J."/>
            <person name="Wilson R.M."/>
            <person name="Miner T."/>
            <person name="Farmer C."/>
            <person name="Delehaunty K."/>
            <person name="Cordes M."/>
            <person name="Minx P."/>
            <person name="Tomlinson C."/>
            <person name="Chen J."/>
            <person name="Wollam A."/>
            <person name="Pepin K.H."/>
            <person name="Palsikar V.B."/>
            <person name="Zhang X."/>
            <person name="Suruliraj S."/>
            <person name="Perna N.T."/>
            <person name="Plunkett G."/>
            <person name="Warren W."/>
            <person name="Mitreva M."/>
            <person name="Mardis E.R."/>
            <person name="Wilson R.K."/>
        </authorList>
    </citation>
    <scope>NUCLEOTIDE SEQUENCE [LARGE SCALE GENOMIC DNA]</scope>
    <source>
        <strain evidence="1 2">DSM 4568</strain>
    </source>
</reference>
<dbReference type="RefSeq" id="WP_016538941.1">
    <property type="nucleotide sequence ID" value="NZ_KE161030.1"/>
</dbReference>